<feature type="transmembrane region" description="Helical" evidence="1">
    <location>
        <begin position="67"/>
        <end position="84"/>
    </location>
</feature>
<dbReference type="Pfam" id="PF14329">
    <property type="entry name" value="DUF4386"/>
    <property type="match status" value="1"/>
</dbReference>
<feature type="transmembrane region" description="Helical" evidence="1">
    <location>
        <begin position="175"/>
        <end position="198"/>
    </location>
</feature>
<keyword evidence="3" id="KW-1185">Reference proteome</keyword>
<sequence length="239" mass="26519">MTIKKIETSPQVYARIGGLAYLIIIVAGAMGEIFIRNKMIVPGDAAATTKNISASPLLWRVGVFGDLIMHVFDLVLGLVYYTLLKRVNKSLALLSLLFGLIQTAVLVANKMNLMMPLFLMEDAGYLKTFSQEQLQSLSYLSVKVHSYGFGFGLVFFAFECLIDGYLVFKSEFLPGFLGVMLCIVGVCYLLNTFLLIFSPGLEELLFSTVLGPLILIGELSMCLWLLIKGVNVEKWESMK</sequence>
<dbReference type="AlphaFoldDB" id="A0A7K1U406"/>
<feature type="transmembrane region" description="Helical" evidence="1">
    <location>
        <begin position="12"/>
        <end position="35"/>
    </location>
</feature>
<organism evidence="2 3">
    <name type="scientific">Chitinophaga tropicalis</name>
    <dbReference type="NCBI Taxonomy" id="2683588"/>
    <lineage>
        <taxon>Bacteria</taxon>
        <taxon>Pseudomonadati</taxon>
        <taxon>Bacteroidota</taxon>
        <taxon>Chitinophagia</taxon>
        <taxon>Chitinophagales</taxon>
        <taxon>Chitinophagaceae</taxon>
        <taxon>Chitinophaga</taxon>
    </lineage>
</organism>
<keyword evidence="1" id="KW-1133">Transmembrane helix</keyword>
<feature type="transmembrane region" description="Helical" evidence="1">
    <location>
        <begin position="147"/>
        <end position="168"/>
    </location>
</feature>
<gene>
    <name evidence="2" type="ORF">GO493_12520</name>
</gene>
<name>A0A7K1U406_9BACT</name>
<dbReference type="RefSeq" id="WP_157306502.1">
    <property type="nucleotide sequence ID" value="NZ_WRXN01000004.1"/>
</dbReference>
<proteinExistence type="predicted"/>
<reference evidence="2 3" key="1">
    <citation type="submission" date="2019-12" db="EMBL/GenBank/DDBJ databases">
        <title>Chitinophaga sp. strain ysch24 (GDMCC 1.1355), whole genome shotgun sequence.</title>
        <authorList>
            <person name="Zhang X."/>
        </authorList>
    </citation>
    <scope>NUCLEOTIDE SEQUENCE [LARGE SCALE GENOMIC DNA]</scope>
    <source>
        <strain evidence="3">ysch24</strain>
    </source>
</reference>
<comment type="caution">
    <text evidence="2">The sequence shown here is derived from an EMBL/GenBank/DDBJ whole genome shotgun (WGS) entry which is preliminary data.</text>
</comment>
<feature type="transmembrane region" description="Helical" evidence="1">
    <location>
        <begin position="91"/>
        <end position="108"/>
    </location>
</feature>
<evidence type="ECO:0000313" key="3">
    <source>
        <dbReference type="Proteomes" id="UP000461730"/>
    </source>
</evidence>
<accession>A0A7K1U406</accession>
<evidence type="ECO:0000313" key="2">
    <source>
        <dbReference type="EMBL" id="MVT09088.1"/>
    </source>
</evidence>
<keyword evidence="1" id="KW-0812">Transmembrane</keyword>
<evidence type="ECO:0000256" key="1">
    <source>
        <dbReference type="SAM" id="Phobius"/>
    </source>
</evidence>
<protein>
    <submittedName>
        <fullName evidence="2">DUF4386 family protein</fullName>
    </submittedName>
</protein>
<dbReference type="InterPro" id="IPR025495">
    <property type="entry name" value="DUF4386"/>
</dbReference>
<feature type="transmembrane region" description="Helical" evidence="1">
    <location>
        <begin position="204"/>
        <end position="227"/>
    </location>
</feature>
<keyword evidence="1" id="KW-0472">Membrane</keyword>
<dbReference type="Proteomes" id="UP000461730">
    <property type="component" value="Unassembled WGS sequence"/>
</dbReference>
<dbReference type="EMBL" id="WRXN01000004">
    <property type="protein sequence ID" value="MVT09088.1"/>
    <property type="molecule type" value="Genomic_DNA"/>
</dbReference>